<keyword evidence="1" id="KW-0276">Fatty acid metabolism</keyword>
<dbReference type="Proteomes" id="UP000076321">
    <property type="component" value="Unassembled WGS sequence"/>
</dbReference>
<protein>
    <recommendedName>
        <fullName evidence="1">Biotin carboxyl carrier protein of acetyl-CoA carboxylase</fullName>
    </recommendedName>
</protein>
<evidence type="ECO:0000313" key="4">
    <source>
        <dbReference type="EMBL" id="KZB88352.1"/>
    </source>
</evidence>
<dbReference type="InterPro" id="IPR053217">
    <property type="entry name" value="ACC_Biotin_Carrier"/>
</dbReference>
<dbReference type="CDD" id="cd06850">
    <property type="entry name" value="biotinyl_domain"/>
    <property type="match status" value="1"/>
</dbReference>
<feature type="domain" description="Lipoyl-binding" evidence="3">
    <location>
        <begin position="110"/>
        <end position="186"/>
    </location>
</feature>
<dbReference type="EMBL" id="LQCI01000002">
    <property type="protein sequence ID" value="KZB88352.1"/>
    <property type="molecule type" value="Genomic_DNA"/>
</dbReference>
<evidence type="ECO:0000313" key="5">
    <source>
        <dbReference type="EMBL" id="OKA11463.1"/>
    </source>
</evidence>
<dbReference type="GO" id="GO:0009317">
    <property type="term" value="C:acetyl-CoA carboxylase complex"/>
    <property type="evidence" value="ECO:0007669"/>
    <property type="project" value="InterPro"/>
</dbReference>
<keyword evidence="1" id="KW-0444">Lipid biosynthesis</keyword>
<dbReference type="EMBL" id="LOBU02000001">
    <property type="protein sequence ID" value="OKA11463.1"/>
    <property type="molecule type" value="Genomic_DNA"/>
</dbReference>
<dbReference type="OrthoDB" id="9811735at2"/>
<dbReference type="InterPro" id="IPR001249">
    <property type="entry name" value="AcCoA_biotinCC"/>
</dbReference>
<keyword evidence="1" id="KW-0275">Fatty acid biosynthesis</keyword>
<comment type="function">
    <text evidence="1">This protein is a component of the acetyl coenzyme A carboxylase complex; first, biotin carboxylase catalyzes the carboxylation of the carrier protein and then the transcarboxylase transfers the carboxyl group to form malonyl-CoA.</text>
</comment>
<dbReference type="Pfam" id="PF00364">
    <property type="entry name" value="Biotin_lipoyl"/>
    <property type="match status" value="1"/>
</dbReference>
<keyword evidence="1" id="KW-0092">Biotin</keyword>
<dbReference type="Gene3D" id="2.40.50.100">
    <property type="match status" value="1"/>
</dbReference>
<dbReference type="InterPro" id="IPR000089">
    <property type="entry name" value="Biotin_lipoyl"/>
</dbReference>
<keyword evidence="1" id="KW-0443">Lipid metabolism</keyword>
<evidence type="ECO:0000256" key="2">
    <source>
        <dbReference type="SAM" id="MobiDB-lite"/>
    </source>
</evidence>
<comment type="caution">
    <text evidence="4">The sequence shown here is derived from an EMBL/GenBank/DDBJ whole genome shotgun (WGS) entry which is preliminary data.</text>
</comment>
<dbReference type="UniPathway" id="UPA00094"/>
<accession>A0A154MVP3</accession>
<evidence type="ECO:0000259" key="3">
    <source>
        <dbReference type="PROSITE" id="PS50968"/>
    </source>
</evidence>
<comment type="pathway">
    <text evidence="1">Lipid metabolism; fatty acid biosynthesis.</text>
</comment>
<keyword evidence="7" id="KW-1185">Reference proteome</keyword>
<dbReference type="PRINTS" id="PR01071">
    <property type="entry name" value="ACOABIOTINCC"/>
</dbReference>
<proteinExistence type="predicted"/>
<evidence type="ECO:0000256" key="1">
    <source>
        <dbReference type="RuleBase" id="RU364072"/>
    </source>
</evidence>
<sequence>MTEELRQNHLRDAELDTDSVIDPFGRRDDTRGLELDGPHDIVPLLREATKVAADLLGRGGRPPTALHVRAGSVSIDLSWREPAPRTHAPVAPAVPDAVAPVPGPSADPAGHVVSAPTVGVFYRSASPGAEPFVTEGATVTAGQQIGIVEAMKLMIPVECDRGGTVREILVGDGEPVEFGTPLLTVDPAGPSRPGSSGAA</sequence>
<dbReference type="SUPFAM" id="SSF51230">
    <property type="entry name" value="Single hybrid motif"/>
    <property type="match status" value="1"/>
</dbReference>
<evidence type="ECO:0000313" key="6">
    <source>
        <dbReference type="Proteomes" id="UP000076321"/>
    </source>
</evidence>
<dbReference type="Proteomes" id="UP000186883">
    <property type="component" value="Unassembled WGS sequence"/>
</dbReference>
<gene>
    <name evidence="5" type="ORF">ATP06_0201005</name>
    <name evidence="4" type="ORF">AVL48_20615</name>
</gene>
<evidence type="ECO:0000313" key="7">
    <source>
        <dbReference type="Proteomes" id="UP000186883"/>
    </source>
</evidence>
<reference evidence="5 7" key="2">
    <citation type="submission" date="2016-11" db="EMBL/GenBank/DDBJ databases">
        <title>Genome sequencing of Amycolatopsis regifaucium.</title>
        <authorList>
            <person name="Mayilraj S."/>
            <person name="Kaur N."/>
        </authorList>
    </citation>
    <scope>NUCLEOTIDE SEQUENCE [LARGE SCALE GENOMIC DNA]</scope>
    <source>
        <strain evidence="5 7">GY080</strain>
    </source>
</reference>
<dbReference type="RefSeq" id="WP_061983620.1">
    <property type="nucleotide sequence ID" value="NZ_FOPQ01000004.1"/>
</dbReference>
<reference evidence="4 6" key="1">
    <citation type="submission" date="2015-12" db="EMBL/GenBank/DDBJ databases">
        <title>Amycolatopsis regifaucium genome sequencing and assembly.</title>
        <authorList>
            <person name="Mayilraj S."/>
        </authorList>
    </citation>
    <scope>NUCLEOTIDE SEQUENCE [LARGE SCALE GENOMIC DNA]</scope>
    <source>
        <strain evidence="4 6">GY080</strain>
    </source>
</reference>
<dbReference type="InterPro" id="IPR011053">
    <property type="entry name" value="Single_hybrid_motif"/>
</dbReference>
<dbReference type="AlphaFoldDB" id="A0A154MVP3"/>
<dbReference type="PANTHER" id="PTHR47597">
    <property type="entry name" value="IS A MEMBER OF THE PF|00364 BIOTIN-REQUIRING ENZYMES FAMILY-RELATED"/>
    <property type="match status" value="1"/>
</dbReference>
<dbReference type="GO" id="GO:0003989">
    <property type="term" value="F:acetyl-CoA carboxylase activity"/>
    <property type="evidence" value="ECO:0007669"/>
    <property type="project" value="InterPro"/>
</dbReference>
<name>A0A154MVP3_9PSEU</name>
<feature type="region of interest" description="Disordered" evidence="2">
    <location>
        <begin position="180"/>
        <end position="199"/>
    </location>
</feature>
<organism evidence="4 6">
    <name type="scientific">Amycolatopsis regifaucium</name>
    <dbReference type="NCBI Taxonomy" id="546365"/>
    <lineage>
        <taxon>Bacteria</taxon>
        <taxon>Bacillati</taxon>
        <taxon>Actinomycetota</taxon>
        <taxon>Actinomycetes</taxon>
        <taxon>Pseudonocardiales</taxon>
        <taxon>Pseudonocardiaceae</taxon>
        <taxon>Amycolatopsis</taxon>
    </lineage>
</organism>
<dbReference type="PANTHER" id="PTHR47597:SF1">
    <property type="entry name" value="IS A MEMBER OF THE PF|00364 BIOTIN-REQUIRING ENZYMES FAMILY-RELATED"/>
    <property type="match status" value="1"/>
</dbReference>
<dbReference type="PROSITE" id="PS50968">
    <property type="entry name" value="BIOTINYL_LIPOYL"/>
    <property type="match status" value="1"/>
</dbReference>
<dbReference type="GO" id="GO:0006633">
    <property type="term" value="P:fatty acid biosynthetic process"/>
    <property type="evidence" value="ECO:0007669"/>
    <property type="project" value="UniProtKB-UniPathway"/>
</dbReference>